<comment type="caution">
    <text evidence="7">The sequence shown here is derived from an EMBL/GenBank/DDBJ whole genome shotgun (WGS) entry which is preliminary data.</text>
</comment>
<evidence type="ECO:0000256" key="5">
    <source>
        <dbReference type="RuleBase" id="RU364065"/>
    </source>
</evidence>
<dbReference type="PANTHER" id="PTHR45694:SF18">
    <property type="entry name" value="GLUTAREDOXIN-1-RELATED"/>
    <property type="match status" value="1"/>
</dbReference>
<dbReference type="Gene3D" id="3.40.30.10">
    <property type="entry name" value="Glutaredoxin"/>
    <property type="match status" value="1"/>
</dbReference>
<protein>
    <recommendedName>
        <fullName evidence="5">Glutaredoxin</fullName>
    </recommendedName>
</protein>
<dbReference type="Pfam" id="PF00462">
    <property type="entry name" value="Glutaredoxin"/>
    <property type="match status" value="1"/>
</dbReference>
<dbReference type="AlphaFoldDB" id="A0A170R073"/>
<dbReference type="RefSeq" id="WP_078400213.1">
    <property type="nucleotide sequence ID" value="NZ_BDDL01000109.1"/>
</dbReference>
<reference evidence="8" key="1">
    <citation type="submission" date="2016-05" db="EMBL/GenBank/DDBJ databases">
        <title>Draft genome sequences of four strains of Ehrlichia ruminantium, a tick-borne pathogen of ruminants, isolated from Zimbabwe, The Gambia and Ghana.</title>
        <authorList>
            <person name="Nakao R."/>
            <person name="Jongejan F."/>
            <person name="Sugimoto C."/>
        </authorList>
    </citation>
    <scope>NUCLEOTIDE SEQUENCE [LARGE SCALE GENOMIC DNA]</scope>
    <source>
        <strain evidence="8">Kerr Seringe</strain>
    </source>
</reference>
<dbReference type="GO" id="GO:0015038">
    <property type="term" value="F:glutathione disulfide oxidoreductase activity"/>
    <property type="evidence" value="ECO:0007669"/>
    <property type="project" value="UniProtKB-UniRule"/>
</dbReference>
<evidence type="ECO:0000256" key="2">
    <source>
        <dbReference type="ARBA" id="ARBA00007787"/>
    </source>
</evidence>
<dbReference type="SUPFAM" id="SSF52833">
    <property type="entry name" value="Thioredoxin-like"/>
    <property type="match status" value="1"/>
</dbReference>
<dbReference type="GO" id="GO:0045454">
    <property type="term" value="P:cell redox homeostasis"/>
    <property type="evidence" value="ECO:0007669"/>
    <property type="project" value="InterPro"/>
</dbReference>
<evidence type="ECO:0000259" key="6">
    <source>
        <dbReference type="PROSITE" id="PS50404"/>
    </source>
</evidence>
<dbReference type="InterPro" id="IPR004045">
    <property type="entry name" value="Glutathione_S-Trfase_N"/>
</dbReference>
<dbReference type="PANTHER" id="PTHR45694">
    <property type="entry name" value="GLUTAREDOXIN 2"/>
    <property type="match status" value="1"/>
</dbReference>
<accession>A0A170R073</accession>
<keyword evidence="5" id="KW-0963">Cytoplasm</keyword>
<evidence type="ECO:0000313" key="8">
    <source>
        <dbReference type="Proteomes" id="UP000092677"/>
    </source>
</evidence>
<dbReference type="InterPro" id="IPR011900">
    <property type="entry name" value="GRX_bact"/>
</dbReference>
<dbReference type="CDD" id="cd03418">
    <property type="entry name" value="GRX_GRXb_1_3_like"/>
    <property type="match status" value="1"/>
</dbReference>
<dbReference type="InterPro" id="IPR014025">
    <property type="entry name" value="Glutaredoxin_subgr"/>
</dbReference>
<dbReference type="PROSITE" id="PS51354">
    <property type="entry name" value="GLUTAREDOXIN_2"/>
    <property type="match status" value="1"/>
</dbReference>
<evidence type="ECO:0000313" key="7">
    <source>
        <dbReference type="EMBL" id="GAT77716.1"/>
    </source>
</evidence>
<dbReference type="PROSITE" id="PS50404">
    <property type="entry name" value="GST_NTER"/>
    <property type="match status" value="1"/>
</dbReference>
<dbReference type="GO" id="GO:0034599">
    <property type="term" value="P:cellular response to oxidative stress"/>
    <property type="evidence" value="ECO:0007669"/>
    <property type="project" value="TreeGrafter"/>
</dbReference>
<proteinExistence type="inferred from homology"/>
<evidence type="ECO:0000256" key="3">
    <source>
        <dbReference type="ARBA" id="ARBA00022448"/>
    </source>
</evidence>
<dbReference type="STRING" id="779.GCA_002019755_00919"/>
<evidence type="ECO:0000256" key="4">
    <source>
        <dbReference type="ARBA" id="ARBA00022982"/>
    </source>
</evidence>
<dbReference type="NCBIfam" id="TIGR02181">
    <property type="entry name" value="GRX_bact"/>
    <property type="match status" value="1"/>
</dbReference>
<evidence type="ECO:0000256" key="1">
    <source>
        <dbReference type="ARBA" id="ARBA00002549"/>
    </source>
</evidence>
<keyword evidence="4 5" id="KW-0249">Electron transport</keyword>
<dbReference type="PRINTS" id="PR00160">
    <property type="entry name" value="GLUTAREDOXIN"/>
</dbReference>
<comment type="function">
    <text evidence="1 5">Has a glutathione-disulfide oxidoreductase activity in the presence of NADPH and glutathione reductase. Reduces low molecular weight disulfides and proteins.</text>
</comment>
<keyword evidence="5" id="KW-0676">Redox-active center</keyword>
<organism evidence="7 8">
    <name type="scientific">Ehrlichia ruminantium</name>
    <name type="common">heartwater rickettsia</name>
    <name type="synonym">Cowdria ruminantium</name>
    <dbReference type="NCBI Taxonomy" id="779"/>
    <lineage>
        <taxon>Bacteria</taxon>
        <taxon>Pseudomonadati</taxon>
        <taxon>Pseudomonadota</taxon>
        <taxon>Alphaproteobacteria</taxon>
        <taxon>Rickettsiales</taxon>
        <taxon>Anaplasmataceae</taxon>
        <taxon>Ehrlichia</taxon>
    </lineage>
</organism>
<dbReference type="EMBL" id="BDDL01000109">
    <property type="protein sequence ID" value="GAT77716.1"/>
    <property type="molecule type" value="Genomic_DNA"/>
</dbReference>
<keyword evidence="3 5" id="KW-0813">Transport</keyword>
<dbReference type="InterPro" id="IPR036249">
    <property type="entry name" value="Thioredoxin-like_sf"/>
</dbReference>
<feature type="domain" description="GST N-terminal" evidence="6">
    <location>
        <begin position="16"/>
        <end position="95"/>
    </location>
</feature>
<comment type="similarity">
    <text evidence="2 5">Belongs to the glutaredoxin family.</text>
</comment>
<dbReference type="InterPro" id="IPR002109">
    <property type="entry name" value="Glutaredoxin"/>
</dbReference>
<dbReference type="GO" id="GO:0005737">
    <property type="term" value="C:cytoplasm"/>
    <property type="evidence" value="ECO:0007669"/>
    <property type="project" value="TreeGrafter"/>
</dbReference>
<name>A0A170R073_EHRRU</name>
<sequence length="95" mass="10858">MISTNTWLNIIGYAVTKVIIYTKDFCSYCTKAKALFNRKNIPFEEINITGNSSLKEEMIQKSNGMKTLPQIFINNVHIGGCDDLYRLYESGQLKL</sequence>
<gene>
    <name evidence="7" type="primary">grx</name>
    <name evidence="7" type="ORF">EHRUM2_09460</name>
</gene>
<dbReference type="Proteomes" id="UP000092677">
    <property type="component" value="Unassembled WGS sequence"/>
</dbReference>